<organism evidence="1">
    <name type="scientific">Siphoviridae sp. ct3yx7</name>
    <dbReference type="NCBI Taxonomy" id="2825326"/>
    <lineage>
        <taxon>Viruses</taxon>
        <taxon>Duplodnaviria</taxon>
        <taxon>Heunggongvirae</taxon>
        <taxon>Uroviricota</taxon>
        <taxon>Caudoviricetes</taxon>
    </lineage>
</organism>
<dbReference type="EMBL" id="BK015332">
    <property type="protein sequence ID" value="DAE01811.1"/>
    <property type="molecule type" value="Genomic_DNA"/>
</dbReference>
<protein>
    <submittedName>
        <fullName evidence="1">Uncharacterized protein</fullName>
    </submittedName>
</protein>
<proteinExistence type="predicted"/>
<name>A0A8S5P5V3_9CAUD</name>
<evidence type="ECO:0000313" key="1">
    <source>
        <dbReference type="EMBL" id="DAE01811.1"/>
    </source>
</evidence>
<reference evidence="1" key="1">
    <citation type="journal article" date="2021" name="Proc. Natl. Acad. Sci. U.S.A.">
        <title>A Catalog of Tens of Thousands of Viruses from Human Metagenomes Reveals Hidden Associations with Chronic Diseases.</title>
        <authorList>
            <person name="Tisza M.J."/>
            <person name="Buck C.B."/>
        </authorList>
    </citation>
    <scope>NUCLEOTIDE SEQUENCE</scope>
    <source>
        <strain evidence="1">Ct3yx7</strain>
    </source>
</reference>
<sequence length="32" mass="3624">MTFRPLGEGGSDLWSTQPRDRVCPFTHSFGKI</sequence>
<accession>A0A8S5P5V3</accession>